<comment type="caution">
    <text evidence="1">The sequence shown here is derived from an EMBL/GenBank/DDBJ whole genome shotgun (WGS) entry which is preliminary data.</text>
</comment>
<organism evidence="1 2">
    <name type="scientific">Nibea albiflora</name>
    <name type="common">Yellow drum</name>
    <name type="synonym">Corvina albiflora</name>
    <dbReference type="NCBI Taxonomy" id="240163"/>
    <lineage>
        <taxon>Eukaryota</taxon>
        <taxon>Metazoa</taxon>
        <taxon>Chordata</taxon>
        <taxon>Craniata</taxon>
        <taxon>Vertebrata</taxon>
        <taxon>Euteleostomi</taxon>
        <taxon>Actinopterygii</taxon>
        <taxon>Neopterygii</taxon>
        <taxon>Teleostei</taxon>
        <taxon>Neoteleostei</taxon>
        <taxon>Acanthomorphata</taxon>
        <taxon>Eupercaria</taxon>
        <taxon>Sciaenidae</taxon>
        <taxon>Nibea</taxon>
    </lineage>
</organism>
<proteinExistence type="predicted"/>
<accession>A0ACB7F902</accession>
<reference evidence="1" key="1">
    <citation type="submission" date="2020-04" db="EMBL/GenBank/DDBJ databases">
        <title>A chromosome-scale assembly and high-density genetic map of the yellow drum (Nibea albiflora) genome.</title>
        <authorList>
            <person name="Xu D."/>
            <person name="Zhang W."/>
            <person name="Chen R."/>
            <person name="Tan P."/>
            <person name="Wang L."/>
            <person name="Song H."/>
            <person name="Tian L."/>
            <person name="Zhu Q."/>
            <person name="Wang B."/>
        </authorList>
    </citation>
    <scope>NUCLEOTIDE SEQUENCE</scope>
    <source>
        <strain evidence="1">ZJHYS-2018</strain>
    </source>
</reference>
<evidence type="ECO:0000313" key="1">
    <source>
        <dbReference type="EMBL" id="KAG8010662.1"/>
    </source>
</evidence>
<sequence length="134" mass="14981">MRFLVPLFVFLAVAAFQSALSAHVEFAEKEEAVAHHDQMEFEAAQKNEAAQMNGKFDHNKYKQAYHSSTVLRSVCKTSFHHISYPVTEEQNDGSRYLAVEERVEPADLTTESESESSEEGDGEFVTSSSSTSKL</sequence>
<keyword evidence="2" id="KW-1185">Reference proteome</keyword>
<name>A0ACB7F902_NIBAL</name>
<gene>
    <name evidence="1" type="ORF">GBF38_009813</name>
</gene>
<protein>
    <submittedName>
        <fullName evidence="1">Uncharacterized protein</fullName>
    </submittedName>
</protein>
<evidence type="ECO:0000313" key="2">
    <source>
        <dbReference type="Proteomes" id="UP000805704"/>
    </source>
</evidence>
<dbReference type="Proteomes" id="UP000805704">
    <property type="component" value="Chromosome 15"/>
</dbReference>
<dbReference type="EMBL" id="CM024803">
    <property type="protein sequence ID" value="KAG8010662.1"/>
    <property type="molecule type" value="Genomic_DNA"/>
</dbReference>